<keyword evidence="5" id="KW-0378">Hydrolase</keyword>
<evidence type="ECO:0000256" key="5">
    <source>
        <dbReference type="ARBA" id="ARBA00022801"/>
    </source>
</evidence>
<dbReference type="PROSITE" id="PS51257">
    <property type="entry name" value="PROKAR_LIPOPROTEIN"/>
    <property type="match status" value="1"/>
</dbReference>
<dbReference type="RefSeq" id="WP_136078717.1">
    <property type="nucleotide sequence ID" value="NZ_CAAHFG010000001.1"/>
</dbReference>
<dbReference type="CDD" id="cd16030">
    <property type="entry name" value="iduronate-2-sulfatase"/>
    <property type="match status" value="1"/>
</dbReference>
<keyword evidence="4 7" id="KW-0732">Signal</keyword>
<evidence type="ECO:0000256" key="3">
    <source>
        <dbReference type="ARBA" id="ARBA00022723"/>
    </source>
</evidence>
<keyword evidence="3" id="KW-0479">Metal-binding</keyword>
<keyword evidence="6" id="KW-0106">Calcium</keyword>
<dbReference type="GO" id="GO:0046872">
    <property type="term" value="F:metal ion binding"/>
    <property type="evidence" value="ECO:0007669"/>
    <property type="project" value="UniProtKB-KW"/>
</dbReference>
<dbReference type="PANTHER" id="PTHR45953">
    <property type="entry name" value="IDURONATE 2-SULFATASE"/>
    <property type="match status" value="1"/>
</dbReference>
<evidence type="ECO:0000256" key="4">
    <source>
        <dbReference type="ARBA" id="ARBA00022729"/>
    </source>
</evidence>
<evidence type="ECO:0000256" key="2">
    <source>
        <dbReference type="ARBA" id="ARBA00008779"/>
    </source>
</evidence>
<dbReference type="GO" id="GO:0004423">
    <property type="term" value="F:iduronate-2-sulfatase activity"/>
    <property type="evidence" value="ECO:0007669"/>
    <property type="project" value="InterPro"/>
</dbReference>
<dbReference type="InterPro" id="IPR000917">
    <property type="entry name" value="Sulfatase_N"/>
</dbReference>
<comment type="similarity">
    <text evidence="2">Belongs to the sulfatase family.</text>
</comment>
<dbReference type="Gene3D" id="3.40.720.10">
    <property type="entry name" value="Alkaline Phosphatase, subunit A"/>
    <property type="match status" value="1"/>
</dbReference>
<organism evidence="9 10">
    <name type="scientific">Pontiella desulfatans</name>
    <dbReference type="NCBI Taxonomy" id="2750659"/>
    <lineage>
        <taxon>Bacteria</taxon>
        <taxon>Pseudomonadati</taxon>
        <taxon>Kiritimatiellota</taxon>
        <taxon>Kiritimatiellia</taxon>
        <taxon>Kiritimatiellales</taxon>
        <taxon>Pontiellaceae</taxon>
        <taxon>Pontiella</taxon>
    </lineage>
</organism>
<dbReference type="PROSITE" id="PS00523">
    <property type="entry name" value="SULFATASE_1"/>
    <property type="match status" value="1"/>
</dbReference>
<dbReference type="EMBL" id="CAAHFG010000001">
    <property type="protein sequence ID" value="VGO13109.1"/>
    <property type="molecule type" value="Genomic_DNA"/>
</dbReference>
<proteinExistence type="inferred from homology"/>
<dbReference type="InterPro" id="IPR035874">
    <property type="entry name" value="IDS"/>
</dbReference>
<dbReference type="InterPro" id="IPR024607">
    <property type="entry name" value="Sulfatase_CS"/>
</dbReference>
<gene>
    <name evidence="9" type="ORF">PDESU_01663</name>
</gene>
<evidence type="ECO:0000313" key="9">
    <source>
        <dbReference type="EMBL" id="VGO13109.1"/>
    </source>
</evidence>
<evidence type="ECO:0000256" key="7">
    <source>
        <dbReference type="SAM" id="SignalP"/>
    </source>
</evidence>
<dbReference type="InterPro" id="IPR017850">
    <property type="entry name" value="Alkaline_phosphatase_core_sf"/>
</dbReference>
<dbReference type="AlphaFoldDB" id="A0A6C2TZW7"/>
<accession>A0A6C2TZW7</accession>
<dbReference type="SUPFAM" id="SSF53649">
    <property type="entry name" value="Alkaline phosphatase-like"/>
    <property type="match status" value="1"/>
</dbReference>
<evidence type="ECO:0000256" key="1">
    <source>
        <dbReference type="ARBA" id="ARBA00001913"/>
    </source>
</evidence>
<dbReference type="PANTHER" id="PTHR45953:SF1">
    <property type="entry name" value="IDURONATE 2-SULFATASE"/>
    <property type="match status" value="1"/>
</dbReference>
<evidence type="ECO:0000256" key="6">
    <source>
        <dbReference type="ARBA" id="ARBA00022837"/>
    </source>
</evidence>
<sequence length="481" mass="52859">MSLFNRVGLHCAWLAMFCGCTLAAERVAVDGRASKQPNILFLCVDDLRPDIGAYGRSDLVTPNIDRLAARGARFDRAYVCYPLCSPSRAGVLTGLRVGFGKHNEQIQAQDTLPRTLKNAGYYTAVNGKLYHGGVIKSEKDAWDVAGEKWHDGIQDWSDDLAAKVVAHGGRADAWDHLVATGQGSGDLVWASMDVDDNALNDGKTASKTIELLRNRPKDKPFFIAAGFVRPHLPWIAPKKYYDLYPESGEALAYMPDGAPREFTRLQKKYILGNKASVTGWNEGVDDETARGLIRGYRASTSYVDAQIGRVIEELKAQGIENDTIIVIWGDHGWHLTDHGMWRKNTPYHVALRCPMIIVAPGRGVSGQVVGSVVETVDLYPTLLDLAGLPTPAAVDFDGKSLVPLLDNTQAELGGGVAYYAAKKGYGLVTEQYRFFMLDGYGKDLFDLSADIHEWNDLADDPEYAGLVEEYTKKTKAAWSLP</sequence>
<feature type="domain" description="Sulfatase N-terminal" evidence="8">
    <location>
        <begin position="37"/>
        <end position="387"/>
    </location>
</feature>
<comment type="cofactor">
    <cofactor evidence="1">
        <name>Ca(2+)</name>
        <dbReference type="ChEBI" id="CHEBI:29108"/>
    </cofactor>
</comment>
<reference evidence="9 10" key="1">
    <citation type="submission" date="2019-04" db="EMBL/GenBank/DDBJ databases">
        <authorList>
            <person name="Van Vliet M D."/>
        </authorList>
    </citation>
    <scope>NUCLEOTIDE SEQUENCE [LARGE SCALE GENOMIC DNA]</scope>
    <source>
        <strain evidence="9 10">F1</strain>
    </source>
</reference>
<feature type="chain" id="PRO_5028883482" evidence="7">
    <location>
        <begin position="24"/>
        <end position="481"/>
    </location>
</feature>
<dbReference type="GO" id="GO:0005737">
    <property type="term" value="C:cytoplasm"/>
    <property type="evidence" value="ECO:0007669"/>
    <property type="project" value="TreeGrafter"/>
</dbReference>
<feature type="signal peptide" evidence="7">
    <location>
        <begin position="1"/>
        <end position="23"/>
    </location>
</feature>
<keyword evidence="10" id="KW-1185">Reference proteome</keyword>
<evidence type="ECO:0000259" key="8">
    <source>
        <dbReference type="Pfam" id="PF00884"/>
    </source>
</evidence>
<name>A0A6C2TZW7_PONDE</name>
<dbReference type="Pfam" id="PF00884">
    <property type="entry name" value="Sulfatase"/>
    <property type="match status" value="1"/>
</dbReference>
<evidence type="ECO:0000313" key="10">
    <source>
        <dbReference type="Proteomes" id="UP000366872"/>
    </source>
</evidence>
<protein>
    <submittedName>
        <fullName evidence="9">Arylsulfatase</fullName>
    </submittedName>
</protein>
<dbReference type="Proteomes" id="UP000366872">
    <property type="component" value="Unassembled WGS sequence"/>
</dbReference>